<dbReference type="RefSeq" id="WP_074648399.1">
    <property type="nucleotide sequence ID" value="NZ_CP048429.1"/>
</dbReference>
<accession>A0A1G9S712</accession>
<keyword evidence="4 6" id="KW-0808">Transferase</keyword>
<proteinExistence type="inferred from homology"/>
<dbReference type="Gene3D" id="3.90.550.10">
    <property type="entry name" value="Spore Coat Polysaccharide Biosynthesis Protein SpsA, Chain A"/>
    <property type="match status" value="1"/>
</dbReference>
<dbReference type="PANTHER" id="PTHR43179:SF12">
    <property type="entry name" value="GALACTOFURANOSYLTRANSFERASE GLFT2"/>
    <property type="match status" value="1"/>
</dbReference>
<sequence length="304" mass="35501">MDKVCFVVLHYKDEKATSDCINSLIDNILRENVHIIIVDNGSSDGSGEFIKKSFEAFDNIHTIINKDNIGYAKGNNIGYCYAKEELQANYIIILNNDTLIKQSLFVEKIIQLYNEKQFYVMGPDILSLSRSLHQSPLRAKPLSSKELREYLKVWDDFENKIIRNRLKYIMKGIVGKKSLQFYRKVKNSRNMNDSDILYKYEQENVVLHGACVVFSPLYVSREKEAFFSETFLYFEEDILTYLCNKKNMKIIYSPIVQVLHYEDQSTNKVVKKEFDKELFKINHQRHSAKVFLNLMGLSHGEKGI</sequence>
<dbReference type="SUPFAM" id="SSF53448">
    <property type="entry name" value="Nucleotide-diphospho-sugar transferases"/>
    <property type="match status" value="1"/>
</dbReference>
<name>A0A1G9S712_9BACL</name>
<dbReference type="Pfam" id="PF00535">
    <property type="entry name" value="Glycos_transf_2"/>
    <property type="match status" value="1"/>
</dbReference>
<dbReference type="InterPro" id="IPR001173">
    <property type="entry name" value="Glyco_trans_2-like"/>
</dbReference>
<evidence type="ECO:0000256" key="1">
    <source>
        <dbReference type="ARBA" id="ARBA00004776"/>
    </source>
</evidence>
<keyword evidence="3" id="KW-0328">Glycosyltransferase</keyword>
<dbReference type="GO" id="GO:0016757">
    <property type="term" value="F:glycosyltransferase activity"/>
    <property type="evidence" value="ECO:0007669"/>
    <property type="project" value="UniProtKB-KW"/>
</dbReference>
<feature type="domain" description="Glycosyltransferase 2-like" evidence="5">
    <location>
        <begin position="6"/>
        <end position="127"/>
    </location>
</feature>
<evidence type="ECO:0000256" key="2">
    <source>
        <dbReference type="ARBA" id="ARBA00006739"/>
    </source>
</evidence>
<comment type="similarity">
    <text evidence="2">Belongs to the glycosyltransferase 2 family.</text>
</comment>
<protein>
    <submittedName>
        <fullName evidence="6">Glycosyltransferase, GT2 family</fullName>
    </submittedName>
</protein>
<evidence type="ECO:0000313" key="7">
    <source>
        <dbReference type="Proteomes" id="UP000182783"/>
    </source>
</evidence>
<dbReference type="PANTHER" id="PTHR43179">
    <property type="entry name" value="RHAMNOSYLTRANSFERASE WBBL"/>
    <property type="match status" value="1"/>
</dbReference>
<dbReference type="InterPro" id="IPR029044">
    <property type="entry name" value="Nucleotide-diphossugar_trans"/>
</dbReference>
<comment type="pathway">
    <text evidence="1">Cell wall biogenesis; cell wall polysaccharide biosynthesis.</text>
</comment>
<reference evidence="6 7" key="1">
    <citation type="submission" date="2016-10" db="EMBL/GenBank/DDBJ databases">
        <authorList>
            <person name="de Groot N.N."/>
        </authorList>
    </citation>
    <scope>NUCLEOTIDE SEQUENCE [LARGE SCALE GENOMIC DNA]</scope>
    <source>
        <strain evidence="6 7">CGMCC 1.10239</strain>
    </source>
</reference>
<gene>
    <name evidence="6" type="ORF">SAMN05216191_11185</name>
</gene>
<evidence type="ECO:0000256" key="4">
    <source>
        <dbReference type="ARBA" id="ARBA00022679"/>
    </source>
</evidence>
<evidence type="ECO:0000313" key="6">
    <source>
        <dbReference type="EMBL" id="SDM31286.1"/>
    </source>
</evidence>
<dbReference type="Proteomes" id="UP000182783">
    <property type="component" value="Unassembled WGS sequence"/>
</dbReference>
<organism evidence="6 7">
    <name type="scientific">Paenibacillus jilunlii</name>
    <dbReference type="NCBI Taxonomy" id="682956"/>
    <lineage>
        <taxon>Bacteria</taxon>
        <taxon>Bacillati</taxon>
        <taxon>Bacillota</taxon>
        <taxon>Bacilli</taxon>
        <taxon>Bacillales</taxon>
        <taxon>Paenibacillaceae</taxon>
        <taxon>Paenibacillus</taxon>
    </lineage>
</organism>
<evidence type="ECO:0000256" key="3">
    <source>
        <dbReference type="ARBA" id="ARBA00022676"/>
    </source>
</evidence>
<dbReference type="OrthoDB" id="9771846at2"/>
<evidence type="ECO:0000259" key="5">
    <source>
        <dbReference type="Pfam" id="PF00535"/>
    </source>
</evidence>
<dbReference type="EMBL" id="FNGM01000011">
    <property type="protein sequence ID" value="SDM31286.1"/>
    <property type="molecule type" value="Genomic_DNA"/>
</dbReference>
<dbReference type="AlphaFoldDB" id="A0A1G9S712"/>